<dbReference type="EMBL" id="CAACVG010007662">
    <property type="protein sequence ID" value="VEN46464.1"/>
    <property type="molecule type" value="Genomic_DNA"/>
</dbReference>
<feature type="chain" id="PRO_5024874486" evidence="4">
    <location>
        <begin position="17"/>
        <end position="463"/>
    </location>
</feature>
<dbReference type="PROSITE" id="PS50835">
    <property type="entry name" value="IG_LIKE"/>
    <property type="match status" value="3"/>
</dbReference>
<dbReference type="CDD" id="cd00063">
    <property type="entry name" value="FN3"/>
    <property type="match status" value="1"/>
</dbReference>
<dbReference type="InterPro" id="IPR003599">
    <property type="entry name" value="Ig_sub"/>
</dbReference>
<evidence type="ECO:0000256" key="4">
    <source>
        <dbReference type="SAM" id="SignalP"/>
    </source>
</evidence>
<dbReference type="GO" id="GO:0050808">
    <property type="term" value="P:synapse organization"/>
    <property type="evidence" value="ECO:0007669"/>
    <property type="project" value="TreeGrafter"/>
</dbReference>
<proteinExistence type="predicted"/>
<feature type="domain" description="Ig-like" evidence="5">
    <location>
        <begin position="22"/>
        <end position="110"/>
    </location>
</feature>
<dbReference type="InterPro" id="IPR007110">
    <property type="entry name" value="Ig-like_dom"/>
</dbReference>
<dbReference type="GO" id="GO:0008046">
    <property type="term" value="F:axon guidance receptor activity"/>
    <property type="evidence" value="ECO:0007669"/>
    <property type="project" value="TreeGrafter"/>
</dbReference>
<dbReference type="Pfam" id="PF07679">
    <property type="entry name" value="I-set"/>
    <property type="match status" value="1"/>
</dbReference>
<feature type="domain" description="Ig-like" evidence="5">
    <location>
        <begin position="218"/>
        <end position="306"/>
    </location>
</feature>
<dbReference type="InterPro" id="IPR003598">
    <property type="entry name" value="Ig_sub2"/>
</dbReference>
<keyword evidence="4" id="KW-0732">Signal</keyword>
<feature type="domain" description="Ig-like" evidence="5">
    <location>
        <begin position="130"/>
        <end position="215"/>
    </location>
</feature>
<dbReference type="InterPro" id="IPR050958">
    <property type="entry name" value="Cell_Adh-Cytoskel_Orgn"/>
</dbReference>
<evidence type="ECO:0000313" key="7">
    <source>
        <dbReference type="EMBL" id="VEN46464.1"/>
    </source>
</evidence>
<dbReference type="InterPro" id="IPR013098">
    <property type="entry name" value="Ig_I-set"/>
</dbReference>
<dbReference type="PANTHER" id="PTHR45080">
    <property type="entry name" value="CONTACTIN 5"/>
    <property type="match status" value="1"/>
</dbReference>
<dbReference type="PANTHER" id="PTHR45080:SF4">
    <property type="entry name" value="GH03113P"/>
    <property type="match status" value="1"/>
</dbReference>
<accession>A0A653CGI8</accession>
<keyword evidence="2" id="KW-1015">Disulfide bond</keyword>
<dbReference type="GO" id="GO:0030424">
    <property type="term" value="C:axon"/>
    <property type="evidence" value="ECO:0007669"/>
    <property type="project" value="TreeGrafter"/>
</dbReference>
<evidence type="ECO:0000256" key="2">
    <source>
        <dbReference type="ARBA" id="ARBA00023157"/>
    </source>
</evidence>
<dbReference type="FunFam" id="2.60.40.10:FF:000032">
    <property type="entry name" value="palladin isoform X1"/>
    <property type="match status" value="1"/>
</dbReference>
<feature type="signal peptide" evidence="4">
    <location>
        <begin position="1"/>
        <end position="16"/>
    </location>
</feature>
<evidence type="ECO:0000259" key="6">
    <source>
        <dbReference type="PROSITE" id="PS50853"/>
    </source>
</evidence>
<gene>
    <name evidence="7" type="ORF">CALMAC_LOCUS8546</name>
</gene>
<dbReference type="SMART" id="SM00409">
    <property type="entry name" value="IG"/>
    <property type="match status" value="3"/>
</dbReference>
<dbReference type="Proteomes" id="UP000410492">
    <property type="component" value="Unassembled WGS sequence"/>
</dbReference>
<dbReference type="Gene3D" id="2.60.40.10">
    <property type="entry name" value="Immunoglobulins"/>
    <property type="match status" value="4"/>
</dbReference>
<dbReference type="AlphaFoldDB" id="A0A653CGI8"/>
<dbReference type="GO" id="GO:0043025">
    <property type="term" value="C:neuronal cell body"/>
    <property type="evidence" value="ECO:0007669"/>
    <property type="project" value="TreeGrafter"/>
</dbReference>
<dbReference type="InterPro" id="IPR013783">
    <property type="entry name" value="Ig-like_fold"/>
</dbReference>
<keyword evidence="1" id="KW-0677">Repeat</keyword>
<dbReference type="PROSITE" id="PS50853">
    <property type="entry name" value="FN3"/>
    <property type="match status" value="1"/>
</dbReference>
<keyword evidence="8" id="KW-1185">Reference proteome</keyword>
<evidence type="ECO:0000256" key="3">
    <source>
        <dbReference type="ARBA" id="ARBA00023319"/>
    </source>
</evidence>
<dbReference type="GO" id="GO:0005886">
    <property type="term" value="C:plasma membrane"/>
    <property type="evidence" value="ECO:0007669"/>
    <property type="project" value="TreeGrafter"/>
</dbReference>
<keyword evidence="3" id="KW-0393">Immunoglobulin domain</keyword>
<protein>
    <submittedName>
        <fullName evidence="7">Uncharacterized protein</fullName>
    </submittedName>
</protein>
<dbReference type="OrthoDB" id="10062932at2759"/>
<evidence type="ECO:0000313" key="8">
    <source>
        <dbReference type="Proteomes" id="UP000410492"/>
    </source>
</evidence>
<dbReference type="SUPFAM" id="SSF49265">
    <property type="entry name" value="Fibronectin type III"/>
    <property type="match status" value="1"/>
</dbReference>
<dbReference type="Pfam" id="PF13927">
    <property type="entry name" value="Ig_3"/>
    <property type="match status" value="2"/>
</dbReference>
<dbReference type="CDD" id="cd00096">
    <property type="entry name" value="Ig"/>
    <property type="match status" value="2"/>
</dbReference>
<organism evidence="7 8">
    <name type="scientific">Callosobruchus maculatus</name>
    <name type="common">Southern cowpea weevil</name>
    <name type="synonym">Pulse bruchid</name>
    <dbReference type="NCBI Taxonomy" id="64391"/>
    <lineage>
        <taxon>Eukaryota</taxon>
        <taxon>Metazoa</taxon>
        <taxon>Ecdysozoa</taxon>
        <taxon>Arthropoda</taxon>
        <taxon>Hexapoda</taxon>
        <taxon>Insecta</taxon>
        <taxon>Pterygota</taxon>
        <taxon>Neoptera</taxon>
        <taxon>Endopterygota</taxon>
        <taxon>Coleoptera</taxon>
        <taxon>Polyphaga</taxon>
        <taxon>Cucujiformia</taxon>
        <taxon>Chrysomeloidea</taxon>
        <taxon>Chrysomelidae</taxon>
        <taxon>Bruchinae</taxon>
        <taxon>Bruchini</taxon>
        <taxon>Callosobruchus</taxon>
    </lineage>
</organism>
<sequence>MLRGLLVLSILVYCYCETEDLEKVSEFSSHPTTVKARENNTVLLPCYLNTLSNDAAYAIAVRWYKDNDLLADSSNESIIVPDRHVLWENGSLEITVVQPLDTGEYTCEIERPEPWGPIKQKHAIEVLNSPSVEPYPPTGFLQVRLGEEVRMSCKGTGVPYPIITWYYKREEMHLLDHRELLKFTASDRRLAGTYECTAVNGVGEPARAAIELKITYPPEVSTTRAWMHTAPGHRAHIECKVAADPLATVIWLKGEVPVPIDSRVLALVDGDKHTLLIRNVQRSDFGIYTCHAMNDLGQGEQHIQLSGVPNPGVFKKTEEKNSSAKDSYTLIWEVDSYTPIIEYNLWFRPYMPRSGANRPHWTKLTIPTEYSSGPVYSKSYTIKGLKEKTIYEALLVSRNRYGWSKPSPILRFATAGADLNDDMVTTIQLNVQDNIIPLEVMSSAIRKSISICTLTILLLKFLI</sequence>
<dbReference type="SUPFAM" id="SSF48726">
    <property type="entry name" value="Immunoglobulin"/>
    <property type="match status" value="3"/>
</dbReference>
<dbReference type="InterPro" id="IPR036116">
    <property type="entry name" value="FN3_sf"/>
</dbReference>
<dbReference type="GO" id="GO:0007156">
    <property type="term" value="P:homophilic cell adhesion via plasma membrane adhesion molecules"/>
    <property type="evidence" value="ECO:0007669"/>
    <property type="project" value="TreeGrafter"/>
</dbReference>
<name>A0A653CGI8_CALMS</name>
<reference evidence="7 8" key="1">
    <citation type="submission" date="2019-01" db="EMBL/GenBank/DDBJ databases">
        <authorList>
            <person name="Sayadi A."/>
        </authorList>
    </citation>
    <scope>NUCLEOTIDE SEQUENCE [LARGE SCALE GENOMIC DNA]</scope>
</reference>
<feature type="domain" description="Fibronectin type-III" evidence="6">
    <location>
        <begin position="310"/>
        <end position="417"/>
    </location>
</feature>
<evidence type="ECO:0000259" key="5">
    <source>
        <dbReference type="PROSITE" id="PS50835"/>
    </source>
</evidence>
<dbReference type="SMART" id="SM00408">
    <property type="entry name" value="IGc2"/>
    <property type="match status" value="3"/>
</dbReference>
<evidence type="ECO:0000256" key="1">
    <source>
        <dbReference type="ARBA" id="ARBA00022737"/>
    </source>
</evidence>
<dbReference type="InterPro" id="IPR036179">
    <property type="entry name" value="Ig-like_dom_sf"/>
</dbReference>
<dbReference type="InterPro" id="IPR003961">
    <property type="entry name" value="FN3_dom"/>
</dbReference>